<evidence type="ECO:0000313" key="3">
    <source>
        <dbReference type="Proteomes" id="UP001195483"/>
    </source>
</evidence>
<name>A0AAE0TB65_9BIVA</name>
<comment type="caution">
    <text evidence="2">The sequence shown here is derived from an EMBL/GenBank/DDBJ whole genome shotgun (WGS) entry which is preliminary data.</text>
</comment>
<reference evidence="2" key="1">
    <citation type="journal article" date="2021" name="Genome Biol. Evol.">
        <title>A High-Quality Reference Genome for a Parasitic Bivalve with Doubly Uniparental Inheritance (Bivalvia: Unionida).</title>
        <authorList>
            <person name="Smith C.H."/>
        </authorList>
    </citation>
    <scope>NUCLEOTIDE SEQUENCE</scope>
    <source>
        <strain evidence="2">CHS0354</strain>
    </source>
</reference>
<dbReference type="PANTHER" id="PTHR31968">
    <property type="entry name" value="SERINE/ARGININE-RELATED PROTEIN 53"/>
    <property type="match status" value="1"/>
</dbReference>
<reference evidence="2" key="3">
    <citation type="submission" date="2023-05" db="EMBL/GenBank/DDBJ databases">
        <authorList>
            <person name="Smith C.H."/>
        </authorList>
    </citation>
    <scope>NUCLEOTIDE SEQUENCE</scope>
    <source>
        <strain evidence="2">CHS0354</strain>
        <tissue evidence="2">Mantle</tissue>
    </source>
</reference>
<dbReference type="InterPro" id="IPR034604">
    <property type="entry name" value="SRRP53"/>
</dbReference>
<evidence type="ECO:0008006" key="4">
    <source>
        <dbReference type="Google" id="ProtNLM"/>
    </source>
</evidence>
<gene>
    <name evidence="2" type="ORF">CHS0354_014267</name>
</gene>
<dbReference type="GO" id="GO:0005737">
    <property type="term" value="C:cytoplasm"/>
    <property type="evidence" value="ECO:0007669"/>
    <property type="project" value="TreeGrafter"/>
</dbReference>
<evidence type="ECO:0000256" key="1">
    <source>
        <dbReference type="SAM" id="MobiDB-lite"/>
    </source>
</evidence>
<reference evidence="2" key="2">
    <citation type="journal article" date="2021" name="Genome Biol. Evol.">
        <title>Developing a high-quality reference genome for a parasitic bivalve with doubly uniparental inheritance (Bivalvia: Unionida).</title>
        <authorList>
            <person name="Smith C.H."/>
        </authorList>
    </citation>
    <scope>NUCLEOTIDE SEQUENCE</scope>
    <source>
        <strain evidence="2">CHS0354</strain>
        <tissue evidence="2">Mantle</tissue>
    </source>
</reference>
<feature type="compositionally biased region" description="Basic and acidic residues" evidence="1">
    <location>
        <begin position="153"/>
        <end position="176"/>
    </location>
</feature>
<evidence type="ECO:0000313" key="2">
    <source>
        <dbReference type="EMBL" id="KAK3607116.1"/>
    </source>
</evidence>
<feature type="compositionally biased region" description="Basic and acidic residues" evidence="1">
    <location>
        <begin position="48"/>
        <end position="58"/>
    </location>
</feature>
<proteinExistence type="predicted"/>
<feature type="compositionally biased region" description="Basic and acidic residues" evidence="1">
    <location>
        <begin position="1"/>
        <end position="11"/>
    </location>
</feature>
<dbReference type="AlphaFoldDB" id="A0AAE0TB65"/>
<feature type="compositionally biased region" description="Basic and acidic residues" evidence="1">
    <location>
        <begin position="129"/>
        <end position="142"/>
    </location>
</feature>
<protein>
    <recommendedName>
        <fullName evidence="4">Serine/Arginine-related protein 53</fullName>
    </recommendedName>
</protein>
<feature type="compositionally biased region" description="Basic residues" evidence="1">
    <location>
        <begin position="33"/>
        <end position="47"/>
    </location>
</feature>
<accession>A0AAE0TB65</accession>
<dbReference type="Proteomes" id="UP001195483">
    <property type="component" value="Unassembled WGS sequence"/>
</dbReference>
<sequence>MARSSDSDNDRKKRKKKKKKPSKSRSGSPDSRHSHKHKKSKKIKSKHRSESRSRESSRRRSRSYSKGRSDISETSRSYDRRRSRSRSYDRRRSRSKSYDRRRSRSRSRERYSRRLSRSGSRRRRLSSSLERRSGSHSRDRYSSKSSRKRSHERSRERYQRSRSASKTDKSEVKEDSCTSIPGFSEMTPAEQTRMRMQMALKAAAAADEKLRGHAEGQKVGSQRSFEESLKFTQAVQDIEETGFAPQVFKSSRSDKKNEKVESKDEFTFGTAGELRLDMIQRKPVDIDVNNEELAHPDFFGNPEEKIQRWIQKLSAMRRKKLEGEVLT</sequence>
<dbReference type="GO" id="GO:0005634">
    <property type="term" value="C:nucleus"/>
    <property type="evidence" value="ECO:0007669"/>
    <property type="project" value="TreeGrafter"/>
</dbReference>
<feature type="compositionally biased region" description="Basic residues" evidence="1">
    <location>
        <begin position="12"/>
        <end position="23"/>
    </location>
</feature>
<dbReference type="GO" id="GO:0000380">
    <property type="term" value="P:alternative mRNA splicing, via spliceosome"/>
    <property type="evidence" value="ECO:0007669"/>
    <property type="project" value="InterPro"/>
</dbReference>
<feature type="compositionally biased region" description="Basic and acidic residues" evidence="1">
    <location>
        <begin position="67"/>
        <end position="112"/>
    </location>
</feature>
<dbReference type="EMBL" id="JAEAOA010000880">
    <property type="protein sequence ID" value="KAK3607116.1"/>
    <property type="molecule type" value="Genomic_DNA"/>
</dbReference>
<keyword evidence="3" id="KW-1185">Reference proteome</keyword>
<dbReference type="PANTHER" id="PTHR31968:SF4">
    <property type="entry name" value="SERINE_ARGININE-RELATED PROTEIN 53"/>
    <property type="match status" value="1"/>
</dbReference>
<organism evidence="2 3">
    <name type="scientific">Potamilus streckersoni</name>
    <dbReference type="NCBI Taxonomy" id="2493646"/>
    <lineage>
        <taxon>Eukaryota</taxon>
        <taxon>Metazoa</taxon>
        <taxon>Spiralia</taxon>
        <taxon>Lophotrochozoa</taxon>
        <taxon>Mollusca</taxon>
        <taxon>Bivalvia</taxon>
        <taxon>Autobranchia</taxon>
        <taxon>Heteroconchia</taxon>
        <taxon>Palaeoheterodonta</taxon>
        <taxon>Unionida</taxon>
        <taxon>Unionoidea</taxon>
        <taxon>Unionidae</taxon>
        <taxon>Ambleminae</taxon>
        <taxon>Lampsilini</taxon>
        <taxon>Potamilus</taxon>
    </lineage>
</organism>
<feature type="region of interest" description="Disordered" evidence="1">
    <location>
        <begin position="1"/>
        <end position="194"/>
    </location>
</feature>
<feature type="compositionally biased region" description="Basic residues" evidence="1">
    <location>
        <begin position="113"/>
        <end position="125"/>
    </location>
</feature>